<dbReference type="AlphaFoldDB" id="A0A3M5IZL2"/>
<gene>
    <name evidence="4" type="ORF">ALP52_00097</name>
</gene>
<keyword evidence="2" id="KW-0560">Oxidoreductase</keyword>
<dbReference type="PRINTS" id="PR00081">
    <property type="entry name" value="GDHRDH"/>
</dbReference>
<dbReference type="Pfam" id="PF00106">
    <property type="entry name" value="adh_short"/>
    <property type="match status" value="1"/>
</dbReference>
<organism evidence="4 5">
    <name type="scientific">Pseudomonas amygdali pv. mori</name>
    <dbReference type="NCBI Taxonomy" id="34065"/>
    <lineage>
        <taxon>Bacteria</taxon>
        <taxon>Pseudomonadati</taxon>
        <taxon>Pseudomonadota</taxon>
        <taxon>Gammaproteobacteria</taxon>
        <taxon>Pseudomonadales</taxon>
        <taxon>Pseudomonadaceae</taxon>
        <taxon>Pseudomonas</taxon>
        <taxon>Pseudomonas amygdali</taxon>
    </lineage>
</organism>
<evidence type="ECO:0000313" key="4">
    <source>
        <dbReference type="EMBL" id="RMT16499.1"/>
    </source>
</evidence>
<evidence type="ECO:0000256" key="3">
    <source>
        <dbReference type="RuleBase" id="RU000363"/>
    </source>
</evidence>
<evidence type="ECO:0000256" key="2">
    <source>
        <dbReference type="ARBA" id="ARBA00023002"/>
    </source>
</evidence>
<evidence type="ECO:0000256" key="1">
    <source>
        <dbReference type="ARBA" id="ARBA00006484"/>
    </source>
</evidence>
<dbReference type="Proteomes" id="UP000276194">
    <property type="component" value="Unassembled WGS sequence"/>
</dbReference>
<proteinExistence type="inferred from homology"/>
<dbReference type="GO" id="GO:0016491">
    <property type="term" value="F:oxidoreductase activity"/>
    <property type="evidence" value="ECO:0007669"/>
    <property type="project" value="UniProtKB-KW"/>
</dbReference>
<dbReference type="EMBL" id="RBTD01000356">
    <property type="protein sequence ID" value="RMT16499.1"/>
    <property type="molecule type" value="Genomic_DNA"/>
</dbReference>
<protein>
    <submittedName>
        <fullName evidence="4">3-oxoacyl-reductase</fullName>
    </submittedName>
</protein>
<dbReference type="InterPro" id="IPR002347">
    <property type="entry name" value="SDR_fam"/>
</dbReference>
<name>A0A3M5IZL2_PSEA0</name>
<dbReference type="SUPFAM" id="SSF51735">
    <property type="entry name" value="NAD(P)-binding Rossmann-fold domains"/>
    <property type="match status" value="1"/>
</dbReference>
<sequence>MLMKTVVLITGAAGGIGQAICAQLIRRGMQLILADIDEKQLRVLAESLGEDAFPYVVDLTDQESLAGLMIYIESEFGRLDVLINNAAIAVVEAFDTRSVESISRELNINLVAPLILTRLAIPLLKRSNDARVISTVSLGGVFPTPESPIYCASKFGLRGAMLSIGLDLAEKGIKVGSILPTATDTQMLRKEAIEGGNALQFIAPPQSPDDVARQVLLMLDKPCLERAPKPSESLASSLAMLFPNLLPRTTRLLQKRGEKGMKKYIESLGERGLAHRVEGIWRLK</sequence>
<dbReference type="PANTHER" id="PTHR43669">
    <property type="entry name" value="5-KETO-D-GLUCONATE 5-REDUCTASE"/>
    <property type="match status" value="1"/>
</dbReference>
<dbReference type="PANTHER" id="PTHR43669:SF3">
    <property type="entry name" value="ALCOHOL DEHYDROGENASE, PUTATIVE (AFU_ORTHOLOGUE AFUA_3G03445)-RELATED"/>
    <property type="match status" value="1"/>
</dbReference>
<comment type="similarity">
    <text evidence="1 3">Belongs to the short-chain dehydrogenases/reductases (SDR) family.</text>
</comment>
<accession>A0A3M5IZL2</accession>
<dbReference type="Gene3D" id="3.40.50.720">
    <property type="entry name" value="NAD(P)-binding Rossmann-like Domain"/>
    <property type="match status" value="1"/>
</dbReference>
<dbReference type="InterPro" id="IPR036291">
    <property type="entry name" value="NAD(P)-bd_dom_sf"/>
</dbReference>
<reference evidence="4 5" key="1">
    <citation type="submission" date="2018-08" db="EMBL/GenBank/DDBJ databases">
        <title>Recombination of ecologically and evolutionarily significant loci maintains genetic cohesion in the Pseudomonas syringae species complex.</title>
        <authorList>
            <person name="Dillon M."/>
            <person name="Thakur S."/>
            <person name="Almeida R.N.D."/>
            <person name="Weir B.S."/>
            <person name="Guttman D.S."/>
        </authorList>
    </citation>
    <scope>NUCLEOTIDE SEQUENCE [LARGE SCALE GENOMIC DNA]</scope>
    <source>
        <strain evidence="4 5">ICMP 6941</strain>
    </source>
</reference>
<dbReference type="CDD" id="cd05233">
    <property type="entry name" value="SDR_c"/>
    <property type="match status" value="1"/>
</dbReference>
<dbReference type="PRINTS" id="PR00080">
    <property type="entry name" value="SDRFAMILY"/>
</dbReference>
<comment type="caution">
    <text evidence="4">The sequence shown here is derived from an EMBL/GenBank/DDBJ whole genome shotgun (WGS) entry which is preliminary data.</text>
</comment>
<evidence type="ECO:0000313" key="5">
    <source>
        <dbReference type="Proteomes" id="UP000276194"/>
    </source>
</evidence>